<dbReference type="InterPro" id="IPR018108">
    <property type="entry name" value="MCP_transmembrane"/>
</dbReference>
<dbReference type="Gene3D" id="1.50.40.10">
    <property type="entry name" value="Mitochondrial carrier domain"/>
    <property type="match status" value="1"/>
</dbReference>
<evidence type="ECO:0000256" key="6">
    <source>
        <dbReference type="ARBA" id="ARBA00022989"/>
    </source>
</evidence>
<evidence type="ECO:0000256" key="4">
    <source>
        <dbReference type="ARBA" id="ARBA00022737"/>
    </source>
</evidence>
<evidence type="ECO:0000313" key="12">
    <source>
        <dbReference type="Proteomes" id="UP001159427"/>
    </source>
</evidence>
<proteinExistence type="inferred from homology"/>
<keyword evidence="8 9" id="KW-0472">Membrane</keyword>
<keyword evidence="5" id="KW-1000">Mitochondrion outer membrane</keyword>
<dbReference type="PROSITE" id="PS50920">
    <property type="entry name" value="SOLCAR"/>
    <property type="match status" value="2"/>
</dbReference>
<keyword evidence="12" id="KW-1185">Reference proteome</keyword>
<sequence length="313" mass="34717">MAAANENQGLEDFLENEGTPAGALVLTALMTTATQPLTCVRLLMQVVGHEPIPPAPSRTFLGTKVLRLPSFFQYANHIKKLDGWSGLYRGLLPRVYSSMIGTLVNHTVLQAISTKGNTLVPIVNRENKTKQEELKEFAQETCMQVVAKSSALIISHPFYVISVRMMVQFVGKETIYSGLRTSIREIYNNEGIAGFFSGIIPRLIGEILSLLLFRGACFLVSKYAIDSEISSDLTWNNHISNNIVRYVAGVVTYPFTLVSNMMIVNHVGLAAGELPAMPVFSGWTDCFKHLRKTGNLWRGSSMFRRTVRQVKGN</sequence>
<feature type="repeat" description="Solcar" evidence="9">
    <location>
        <begin position="14"/>
        <end position="115"/>
    </location>
</feature>
<evidence type="ECO:0000256" key="2">
    <source>
        <dbReference type="ARBA" id="ARBA00006375"/>
    </source>
</evidence>
<keyword evidence="10" id="KW-0813">Transport</keyword>
<name>A0ABN8M347_9CNID</name>
<evidence type="ECO:0000256" key="7">
    <source>
        <dbReference type="ARBA" id="ARBA00023128"/>
    </source>
</evidence>
<evidence type="ECO:0008006" key="13">
    <source>
        <dbReference type="Google" id="ProtNLM"/>
    </source>
</evidence>
<evidence type="ECO:0000256" key="9">
    <source>
        <dbReference type="PROSITE-ProRule" id="PRU00282"/>
    </source>
</evidence>
<keyword evidence="6" id="KW-1133">Transmembrane helix</keyword>
<dbReference type="Pfam" id="PF00153">
    <property type="entry name" value="Mito_carr"/>
    <property type="match status" value="2"/>
</dbReference>
<keyword evidence="4" id="KW-0677">Repeat</keyword>
<dbReference type="SUPFAM" id="SSF103506">
    <property type="entry name" value="Mitochondrial carrier"/>
    <property type="match status" value="1"/>
</dbReference>
<keyword evidence="3 9" id="KW-0812">Transmembrane</keyword>
<evidence type="ECO:0000256" key="3">
    <source>
        <dbReference type="ARBA" id="ARBA00022692"/>
    </source>
</evidence>
<dbReference type="PANTHER" id="PTHR10780:SF18">
    <property type="entry name" value="LD43650P"/>
    <property type="match status" value="1"/>
</dbReference>
<evidence type="ECO:0000256" key="8">
    <source>
        <dbReference type="ARBA" id="ARBA00023136"/>
    </source>
</evidence>
<feature type="repeat" description="Solcar" evidence="9">
    <location>
        <begin position="135"/>
        <end position="223"/>
    </location>
</feature>
<reference evidence="11 12" key="1">
    <citation type="submission" date="2022-05" db="EMBL/GenBank/DDBJ databases">
        <authorList>
            <consortium name="Genoscope - CEA"/>
            <person name="William W."/>
        </authorList>
    </citation>
    <scope>NUCLEOTIDE SEQUENCE [LARGE SCALE GENOMIC DNA]</scope>
</reference>
<comment type="subcellular location">
    <subcellularLocation>
        <location evidence="1">Mitochondrion outer membrane</location>
        <topology evidence="1">Multi-pass membrane protein</topology>
    </subcellularLocation>
</comment>
<accession>A0ABN8M347</accession>
<gene>
    <name evidence="11" type="ORF">PEVE_00010048</name>
</gene>
<comment type="similarity">
    <text evidence="2 10">Belongs to the mitochondrial carrier (TC 2.A.29) family.</text>
</comment>
<dbReference type="EMBL" id="CALNXI010000170">
    <property type="protein sequence ID" value="CAH3021125.1"/>
    <property type="molecule type" value="Genomic_DNA"/>
</dbReference>
<evidence type="ECO:0000313" key="11">
    <source>
        <dbReference type="EMBL" id="CAH3021125.1"/>
    </source>
</evidence>
<protein>
    <recommendedName>
        <fullName evidence="13">Mitochondrial carrier homolog 2</fullName>
    </recommendedName>
</protein>
<evidence type="ECO:0000256" key="5">
    <source>
        <dbReference type="ARBA" id="ARBA00022787"/>
    </source>
</evidence>
<dbReference type="Proteomes" id="UP001159427">
    <property type="component" value="Unassembled WGS sequence"/>
</dbReference>
<keyword evidence="7" id="KW-0496">Mitochondrion</keyword>
<evidence type="ECO:0000256" key="1">
    <source>
        <dbReference type="ARBA" id="ARBA00004374"/>
    </source>
</evidence>
<organism evidence="11 12">
    <name type="scientific">Porites evermanni</name>
    <dbReference type="NCBI Taxonomy" id="104178"/>
    <lineage>
        <taxon>Eukaryota</taxon>
        <taxon>Metazoa</taxon>
        <taxon>Cnidaria</taxon>
        <taxon>Anthozoa</taxon>
        <taxon>Hexacorallia</taxon>
        <taxon>Scleractinia</taxon>
        <taxon>Fungiina</taxon>
        <taxon>Poritidae</taxon>
        <taxon>Porites</taxon>
    </lineage>
</organism>
<evidence type="ECO:0000256" key="10">
    <source>
        <dbReference type="RuleBase" id="RU000488"/>
    </source>
</evidence>
<comment type="caution">
    <text evidence="11">The sequence shown here is derived from an EMBL/GenBank/DDBJ whole genome shotgun (WGS) entry which is preliminary data.</text>
</comment>
<dbReference type="PANTHER" id="PTHR10780">
    <property type="entry name" value="MITOCHONDRIAL CARRIER HOMOLOG"/>
    <property type="match status" value="1"/>
</dbReference>
<dbReference type="InterPro" id="IPR023395">
    <property type="entry name" value="MCP_dom_sf"/>
</dbReference>